<dbReference type="HAMAP" id="MF_00182">
    <property type="entry name" value="Formyl_trans"/>
    <property type="match status" value="1"/>
</dbReference>
<keyword evidence="5" id="KW-0648">Protein biosynthesis</keyword>
<protein>
    <recommendedName>
        <fullName evidence="3">Methionyl-tRNA formyltransferase, mitochondrial</fullName>
        <ecNumber evidence="2">2.1.2.9</ecNumber>
    </recommendedName>
</protein>
<dbReference type="CDD" id="cd08646">
    <property type="entry name" value="FMT_core_Met-tRNA-FMT_N"/>
    <property type="match status" value="1"/>
</dbReference>
<feature type="transmembrane region" description="Helical" evidence="7">
    <location>
        <begin position="374"/>
        <end position="393"/>
    </location>
</feature>
<dbReference type="InterPro" id="IPR036477">
    <property type="entry name" value="Formyl_transf_N_sf"/>
</dbReference>
<dbReference type="InterPro" id="IPR041711">
    <property type="entry name" value="Met-tRNA-FMT_N"/>
</dbReference>
<dbReference type="EMBL" id="CM026423">
    <property type="protein sequence ID" value="KAG0582984.1"/>
    <property type="molecule type" value="Genomic_DNA"/>
</dbReference>
<dbReference type="NCBIfam" id="TIGR00460">
    <property type="entry name" value="fmt"/>
    <property type="match status" value="1"/>
</dbReference>
<feature type="coiled-coil region" evidence="6">
    <location>
        <begin position="403"/>
        <end position="458"/>
    </location>
</feature>
<sequence>MAMMVVMPQALLLRRQLCSSSSRLCCTISPGLVRRLGVRCSSGDGDKQKLVFLGTPEVAAGVLDALLDASQADDSLFRIAAIVTQPPAARGRGRKQLPSPVAARALERDFSSSLIWSPEKASEEGFLADLRALNPDVCITAAYGNFLPSKFLAIPTYGTVNVHPSLLPLYRGAAPVQRALYDGVDVSGVTVAYTVRSMDAGPVIASERVDIDPNIKAPELLTDLFKRGTKLLLRELPGILDGSAKLKATPQDDSLATHAPKVTVEESWLSFQEETAAAAHNKVRAFAEWPGAKGKFDIGNPDAEMKTLDLKIITTRVGKKAAGDSDGVVKLVGDALVVPCGDKTTLEILELQPPGKKVMRAKDFCNGLRGQQILVLRGCVFWIGLSLLIAYLIKLWRKMDGNRRYLIEKIKRIEEQIERKEEQIERKEDQIVEKEKQIEEQEDQTKGKEDHIERKEEQIGRVVVIIGRIEEEIIISLNDEERKLLSQEKHHLMDKESHLWEEKHQLRIEKEQLRDEELQLRDEELQLRDEKLQLRDEKLQLMNERNQLGDEELQLWDEKLQLIPTQYYEDLQRRDEFLQLRRKALQIL</sequence>
<dbReference type="InterPro" id="IPR044135">
    <property type="entry name" value="Met-tRNA-FMT_C"/>
</dbReference>
<evidence type="ECO:0000313" key="10">
    <source>
        <dbReference type="EMBL" id="KAG0582984.1"/>
    </source>
</evidence>
<dbReference type="Proteomes" id="UP000822688">
    <property type="component" value="Chromosome 3"/>
</dbReference>
<organism evidence="10 11">
    <name type="scientific">Ceratodon purpureus</name>
    <name type="common">Fire moss</name>
    <name type="synonym">Dicranum purpureum</name>
    <dbReference type="NCBI Taxonomy" id="3225"/>
    <lineage>
        <taxon>Eukaryota</taxon>
        <taxon>Viridiplantae</taxon>
        <taxon>Streptophyta</taxon>
        <taxon>Embryophyta</taxon>
        <taxon>Bryophyta</taxon>
        <taxon>Bryophytina</taxon>
        <taxon>Bryopsida</taxon>
        <taxon>Dicranidae</taxon>
        <taxon>Pseudoditrichales</taxon>
        <taxon>Ditrichaceae</taxon>
        <taxon>Ceratodon</taxon>
    </lineage>
</organism>
<dbReference type="InterPro" id="IPR011034">
    <property type="entry name" value="Formyl_transferase-like_C_sf"/>
</dbReference>
<keyword evidence="11" id="KW-1185">Reference proteome</keyword>
<comment type="caution">
    <text evidence="10">The sequence shown here is derived from an EMBL/GenBank/DDBJ whole genome shotgun (WGS) entry which is preliminary data.</text>
</comment>
<dbReference type="SUPFAM" id="SSF50486">
    <property type="entry name" value="FMT C-terminal domain-like"/>
    <property type="match status" value="1"/>
</dbReference>
<dbReference type="PANTHER" id="PTHR11138:SF5">
    <property type="entry name" value="METHIONYL-TRNA FORMYLTRANSFERASE, MITOCHONDRIAL"/>
    <property type="match status" value="1"/>
</dbReference>
<proteinExistence type="inferred from homology"/>
<dbReference type="SUPFAM" id="SSF53328">
    <property type="entry name" value="Formyltransferase"/>
    <property type="match status" value="1"/>
</dbReference>
<dbReference type="EC" id="2.1.2.9" evidence="2"/>
<evidence type="ECO:0000256" key="3">
    <source>
        <dbReference type="ARBA" id="ARBA00014185"/>
    </source>
</evidence>
<keyword evidence="4" id="KW-0808">Transferase</keyword>
<evidence type="ECO:0000256" key="5">
    <source>
        <dbReference type="ARBA" id="ARBA00022917"/>
    </source>
</evidence>
<evidence type="ECO:0000256" key="1">
    <source>
        <dbReference type="ARBA" id="ARBA00010699"/>
    </source>
</evidence>
<reference evidence="10" key="1">
    <citation type="submission" date="2020-06" db="EMBL/GenBank/DDBJ databases">
        <title>WGS assembly of Ceratodon purpureus strain R40.</title>
        <authorList>
            <person name="Carey S.B."/>
            <person name="Jenkins J."/>
            <person name="Shu S."/>
            <person name="Lovell J.T."/>
            <person name="Sreedasyam A."/>
            <person name="Maumus F."/>
            <person name="Tiley G.P."/>
            <person name="Fernandez-Pozo N."/>
            <person name="Barry K."/>
            <person name="Chen C."/>
            <person name="Wang M."/>
            <person name="Lipzen A."/>
            <person name="Daum C."/>
            <person name="Saski C.A."/>
            <person name="Payton A.C."/>
            <person name="Mcbreen J.C."/>
            <person name="Conrad R.E."/>
            <person name="Kollar L.M."/>
            <person name="Olsson S."/>
            <person name="Huttunen S."/>
            <person name="Landis J.B."/>
            <person name="Wickett N.J."/>
            <person name="Johnson M.G."/>
            <person name="Rensing S.A."/>
            <person name="Grimwood J."/>
            <person name="Schmutz J."/>
            <person name="Mcdaniel S.F."/>
        </authorList>
    </citation>
    <scope>NUCLEOTIDE SEQUENCE</scope>
    <source>
        <strain evidence="10">R40</strain>
    </source>
</reference>
<feature type="domain" description="Formyl transferase C-terminal" evidence="9">
    <location>
        <begin position="261"/>
        <end position="368"/>
    </location>
</feature>
<evidence type="ECO:0000313" key="11">
    <source>
        <dbReference type="Proteomes" id="UP000822688"/>
    </source>
</evidence>
<dbReference type="Pfam" id="PF02911">
    <property type="entry name" value="Formyl_trans_C"/>
    <property type="match status" value="1"/>
</dbReference>
<evidence type="ECO:0000256" key="2">
    <source>
        <dbReference type="ARBA" id="ARBA00012261"/>
    </source>
</evidence>
<evidence type="ECO:0000256" key="6">
    <source>
        <dbReference type="SAM" id="Coils"/>
    </source>
</evidence>
<dbReference type="PANTHER" id="PTHR11138">
    <property type="entry name" value="METHIONYL-TRNA FORMYLTRANSFERASE"/>
    <property type="match status" value="1"/>
</dbReference>
<dbReference type="InterPro" id="IPR002376">
    <property type="entry name" value="Formyl_transf_N"/>
</dbReference>
<evidence type="ECO:0000256" key="7">
    <source>
        <dbReference type="SAM" id="Phobius"/>
    </source>
</evidence>
<comment type="similarity">
    <text evidence="1">Belongs to the Fmt family.</text>
</comment>
<dbReference type="CDD" id="cd08704">
    <property type="entry name" value="Met_tRNA_FMT_C"/>
    <property type="match status" value="1"/>
</dbReference>
<accession>A0A8T0IGT0</accession>
<dbReference type="GO" id="GO:0004479">
    <property type="term" value="F:methionyl-tRNA formyltransferase activity"/>
    <property type="evidence" value="ECO:0007669"/>
    <property type="project" value="UniProtKB-EC"/>
</dbReference>
<evidence type="ECO:0000259" key="9">
    <source>
        <dbReference type="Pfam" id="PF02911"/>
    </source>
</evidence>
<gene>
    <name evidence="10" type="ORF">KC19_3G099600</name>
</gene>
<dbReference type="AlphaFoldDB" id="A0A8T0IGT0"/>
<keyword evidence="7" id="KW-0472">Membrane</keyword>
<name>A0A8T0IGT0_CERPU</name>
<dbReference type="InterPro" id="IPR005793">
    <property type="entry name" value="Formyl_trans_C"/>
</dbReference>
<feature type="domain" description="Formyl transferase N-terminal" evidence="8">
    <location>
        <begin position="49"/>
        <end position="233"/>
    </location>
</feature>
<keyword evidence="7" id="KW-1133">Transmembrane helix</keyword>
<dbReference type="InterPro" id="IPR005794">
    <property type="entry name" value="Fmt"/>
</dbReference>
<keyword evidence="7" id="KW-0812">Transmembrane</keyword>
<evidence type="ECO:0000256" key="4">
    <source>
        <dbReference type="ARBA" id="ARBA00022679"/>
    </source>
</evidence>
<dbReference type="GO" id="GO:0005739">
    <property type="term" value="C:mitochondrion"/>
    <property type="evidence" value="ECO:0007669"/>
    <property type="project" value="TreeGrafter"/>
</dbReference>
<dbReference type="Gene3D" id="3.40.50.12230">
    <property type="match status" value="1"/>
</dbReference>
<evidence type="ECO:0000259" key="8">
    <source>
        <dbReference type="Pfam" id="PF00551"/>
    </source>
</evidence>
<feature type="coiled-coil region" evidence="6">
    <location>
        <begin position="503"/>
        <end position="554"/>
    </location>
</feature>
<dbReference type="Pfam" id="PF00551">
    <property type="entry name" value="Formyl_trans_N"/>
    <property type="match status" value="1"/>
</dbReference>
<keyword evidence="6" id="KW-0175">Coiled coil</keyword>